<dbReference type="AlphaFoldDB" id="A0A5J5F6A3"/>
<feature type="region of interest" description="Disordered" evidence="1">
    <location>
        <begin position="140"/>
        <end position="181"/>
    </location>
</feature>
<keyword evidence="3" id="KW-1185">Reference proteome</keyword>
<proteinExistence type="predicted"/>
<evidence type="ECO:0000313" key="3">
    <source>
        <dbReference type="Proteomes" id="UP000326924"/>
    </source>
</evidence>
<sequence length="251" mass="26828">MPSCLTFDDDRDNRRHTLVDGGKRAAYVITGMQRLAPGSMADGPLPPTLKERCSKLWKRLRGRKEEVAAAPANTPAPETETAAMPAPAQREEATDAASDSEADEEVFYTGRTVPTPAPTLSALNIVDSSLDLTALAAVEAAPPPPAPTPQKKDSAEAPTSRPSSADQDGFRPSVRNRRLSTDPAVRFREIAAEWKKIAPAESVARRDSTIRLVTTESELQAKPFRHPDTAKHDSAVDISQQKTGGGGALGV</sequence>
<dbReference type="InParanoid" id="A0A5J5F6A3"/>
<evidence type="ECO:0000313" key="2">
    <source>
        <dbReference type="EMBL" id="KAA8912067.1"/>
    </source>
</evidence>
<name>A0A5J5F6A3_9PEZI</name>
<feature type="compositionally biased region" description="Low complexity" evidence="1">
    <location>
        <begin position="68"/>
        <end position="88"/>
    </location>
</feature>
<feature type="compositionally biased region" description="Basic and acidic residues" evidence="1">
    <location>
        <begin position="200"/>
        <end position="209"/>
    </location>
</feature>
<feature type="compositionally biased region" description="Basic and acidic residues" evidence="1">
    <location>
        <begin position="225"/>
        <end position="235"/>
    </location>
</feature>
<accession>A0A5J5F6A3</accession>
<organism evidence="2 3">
    <name type="scientific">Sphaerosporella brunnea</name>
    <dbReference type="NCBI Taxonomy" id="1250544"/>
    <lineage>
        <taxon>Eukaryota</taxon>
        <taxon>Fungi</taxon>
        <taxon>Dikarya</taxon>
        <taxon>Ascomycota</taxon>
        <taxon>Pezizomycotina</taxon>
        <taxon>Pezizomycetes</taxon>
        <taxon>Pezizales</taxon>
        <taxon>Pyronemataceae</taxon>
        <taxon>Sphaerosporella</taxon>
    </lineage>
</organism>
<gene>
    <name evidence="2" type="ORF">FN846DRAFT_934078</name>
</gene>
<feature type="region of interest" description="Disordered" evidence="1">
    <location>
        <begin position="64"/>
        <end position="104"/>
    </location>
</feature>
<dbReference type="EMBL" id="VXIS01000029">
    <property type="protein sequence ID" value="KAA8912067.1"/>
    <property type="molecule type" value="Genomic_DNA"/>
</dbReference>
<evidence type="ECO:0000256" key="1">
    <source>
        <dbReference type="SAM" id="MobiDB-lite"/>
    </source>
</evidence>
<protein>
    <submittedName>
        <fullName evidence="2">Uncharacterized protein</fullName>
    </submittedName>
</protein>
<dbReference type="Proteomes" id="UP000326924">
    <property type="component" value="Unassembled WGS sequence"/>
</dbReference>
<reference evidence="2 3" key="1">
    <citation type="submission" date="2019-09" db="EMBL/GenBank/DDBJ databases">
        <title>Draft genome of the ectomycorrhizal ascomycete Sphaerosporella brunnea.</title>
        <authorList>
            <consortium name="DOE Joint Genome Institute"/>
            <person name="Benucci G.M."/>
            <person name="Marozzi G."/>
            <person name="Antonielli L."/>
            <person name="Sanchez S."/>
            <person name="Marco P."/>
            <person name="Wang X."/>
            <person name="Falini L.B."/>
            <person name="Barry K."/>
            <person name="Haridas S."/>
            <person name="Lipzen A."/>
            <person name="Labutti K."/>
            <person name="Grigoriev I.V."/>
            <person name="Murat C."/>
            <person name="Martin F."/>
            <person name="Albertini E."/>
            <person name="Donnini D."/>
            <person name="Bonito G."/>
        </authorList>
    </citation>
    <scope>NUCLEOTIDE SEQUENCE [LARGE SCALE GENOMIC DNA]</scope>
    <source>
        <strain evidence="2 3">Sb_GMNB300</strain>
    </source>
</reference>
<comment type="caution">
    <text evidence="2">The sequence shown here is derived from an EMBL/GenBank/DDBJ whole genome shotgun (WGS) entry which is preliminary data.</text>
</comment>
<feature type="region of interest" description="Disordered" evidence="1">
    <location>
        <begin position="200"/>
        <end position="251"/>
    </location>
</feature>